<dbReference type="GO" id="GO:0071004">
    <property type="term" value="C:U2-type prespliceosome"/>
    <property type="evidence" value="ECO:0007669"/>
    <property type="project" value="UniProtKB-UniRule"/>
</dbReference>
<keyword evidence="10" id="KW-0067">ATP-binding</keyword>
<dbReference type="Pfam" id="PF10744">
    <property type="entry name" value="Med1"/>
    <property type="match status" value="1"/>
</dbReference>
<dbReference type="GO" id="GO:0004356">
    <property type="term" value="F:glutamine synthetase activity"/>
    <property type="evidence" value="ECO:0007669"/>
    <property type="project" value="UniProtKB-EC"/>
</dbReference>
<comment type="subunit">
    <text evidence="19">U1 snRNP is composed of the 7 core Sm proteins B/B', D1, D2, D3, E, F and G that assemble in a heptameric protein ring on the Sm site of the small nuclear RNA to form the core snRNP, and at least 3 U1 snRNP-specific proteins U1-70K, U1-A and U1-C. U1-C interacts with U1 snRNA and the 5' splice-site region of the pre-mRNA.</text>
</comment>
<dbReference type="InterPro" id="IPR003604">
    <property type="entry name" value="Matrin/U1-like-C_Znf_C2H2"/>
</dbReference>
<dbReference type="SUPFAM" id="SSF57667">
    <property type="entry name" value="beta-beta-alpha zinc fingers"/>
    <property type="match status" value="1"/>
</dbReference>
<evidence type="ECO:0000256" key="9">
    <source>
        <dbReference type="ARBA" id="ARBA00022833"/>
    </source>
</evidence>
<dbReference type="GO" id="GO:0016592">
    <property type="term" value="C:mediator complex"/>
    <property type="evidence" value="ECO:0007669"/>
    <property type="project" value="InterPro"/>
</dbReference>
<dbReference type="InterPro" id="IPR017340">
    <property type="entry name" value="U1_snRNP-C"/>
</dbReference>
<keyword evidence="14" id="KW-0804">Transcription</keyword>
<name>A0A899G339_9ASCO</name>
<evidence type="ECO:0000256" key="20">
    <source>
        <dbReference type="PROSITE-ProRule" id="PRU01330"/>
    </source>
</evidence>
<sequence length="959" mass="109886">MDREKDVSNLLGYMILEQHGKIQAEYVWIDASNELRSKTITLDKKPTTVSDLIEWYFDGSSSNQASGNDSDVFLRPVAFYPDPIRRGDNIIVMAECWNPDGTPNKYNYRHACSKLSEKYIKHEPWFGIEQEYTLLDKYGAPYGWPRGGFPGPQGPYYCGVGTGKVYCRKIAEAHYRMCLYAGIKISGINAEAMPSQWEFQIGPCLGVSIGDDLWIARYLLVRVAEEFDVKISFHPKLVKHFNGSGCHTNFSSIEMRKEGGMEHILNAISKLEKKHEEHIKVYGEYNNQRLTGIHETGHIDYFSYGIADRTASIRIPRICAKQGYGYFEDRRPASNIDPYREISYKDSSLDKILADLNDCVKDNNLTSVESVDVAIRALEEGKMDDFISAEALEALGKREGLECFQDKYENKVTISLGGRIIVIDIDLEKFSIYWRVIRVTTTWADCKESYRLDLFKTNFQRLLRFDRLSSPPIWDAFSAIRSLYVAFEKIYGYELEIYKDPEKILCEKSGKPEFDVANTVGLTLWYWKQRRYSSIEEKLWRVIIEVEEQDSAASSISPAVNIQWIDQNITLLNEDYNWVVPSSTFSSSCQFVMILDPSVIVCIEDIKQISRIIKSYDFITQNNLEENNNQVYETILTSQSLPIQSERILYLPSVTQHQLYTLEKSTLSPACYLNRIPFSHPKQIHSILRLLRKYTLFQTLTESYINNMSNDSLLHKTNDRSYIKNRINFNISTFYETNIQIDIFSSTIDDLKIILSIKENGHIHLQHLHTNKSLSENIKLEIEHTNIRQKQFQITIYIIFNMPRYYCDYCDVFLTHDSASVRKAHNAGKNHLTNVREYYQEIGHEKAQNVIDSITKAYENQPVMLPLPGMFPPMIPGMPPLPMPGVPGPLPPHPGMLDAPLPPPIPGMPFPPPFIPPSRLNLPFPGGFVPPPAPAPGMSQIPLNQQPPKFPPQNTQNPG</sequence>
<dbReference type="HAMAP" id="MF_03153">
    <property type="entry name" value="U1_C"/>
    <property type="match status" value="1"/>
</dbReference>
<gene>
    <name evidence="26" type="ORF">MERGE_001452</name>
</gene>
<keyword evidence="6 19" id="KW-0479">Metal-binding</keyword>
<dbReference type="Gene3D" id="3.10.20.70">
    <property type="entry name" value="Glutamine synthetase, N-terminal domain"/>
    <property type="match status" value="1"/>
</dbReference>
<dbReference type="InterPro" id="IPR036236">
    <property type="entry name" value="Znf_C2H2_sf"/>
</dbReference>
<dbReference type="GO" id="GO:0005685">
    <property type="term" value="C:U1 snRNP"/>
    <property type="evidence" value="ECO:0007669"/>
    <property type="project" value="UniProtKB-UniRule"/>
</dbReference>
<dbReference type="FunFam" id="3.30.590.10:FF:000004">
    <property type="entry name" value="Glutamine synthetase"/>
    <property type="match status" value="1"/>
</dbReference>
<keyword evidence="11 19" id="KW-0694">RNA-binding</keyword>
<evidence type="ECO:0000256" key="2">
    <source>
        <dbReference type="ARBA" id="ARBA00006210"/>
    </source>
</evidence>
<evidence type="ECO:0000256" key="18">
    <source>
        <dbReference type="ARBA" id="ARBA00049436"/>
    </source>
</evidence>
<evidence type="ECO:0000259" key="23">
    <source>
        <dbReference type="PROSITE" id="PS50171"/>
    </source>
</evidence>
<feature type="domain" description="Matrin-type" evidence="23">
    <location>
        <begin position="805"/>
        <end position="837"/>
    </location>
</feature>
<comment type="similarity">
    <text evidence="3 20 21">Belongs to the glutamine synthetase family.</text>
</comment>
<dbReference type="FunFam" id="3.30.160.60:FF:000059">
    <property type="entry name" value="U1 small nuclear ribonucleoprotein C"/>
    <property type="match status" value="1"/>
</dbReference>
<evidence type="ECO:0000256" key="3">
    <source>
        <dbReference type="ARBA" id="ARBA00009897"/>
    </source>
</evidence>
<organism evidence="26 27">
    <name type="scientific">Pneumocystis wakefieldiae</name>
    <dbReference type="NCBI Taxonomy" id="38082"/>
    <lineage>
        <taxon>Eukaryota</taxon>
        <taxon>Fungi</taxon>
        <taxon>Dikarya</taxon>
        <taxon>Ascomycota</taxon>
        <taxon>Taphrinomycotina</taxon>
        <taxon>Pneumocystomycetes</taxon>
        <taxon>Pneumocystaceae</taxon>
        <taxon>Pneumocystis</taxon>
    </lineage>
</organism>
<keyword evidence="8 19" id="KW-0863">Zinc-finger</keyword>
<dbReference type="GO" id="GO:0003712">
    <property type="term" value="F:transcription coregulator activity"/>
    <property type="evidence" value="ECO:0007669"/>
    <property type="project" value="InterPro"/>
</dbReference>
<feature type="domain" description="GS catalytic" evidence="25">
    <location>
        <begin position="108"/>
        <end position="467"/>
    </location>
</feature>
<dbReference type="PANTHER" id="PTHR20852">
    <property type="entry name" value="GLUTAMINE SYNTHETASE"/>
    <property type="match status" value="1"/>
</dbReference>
<keyword evidence="13" id="KW-0010">Activator</keyword>
<dbReference type="PANTHER" id="PTHR20852:SF57">
    <property type="entry name" value="GLUTAMINE SYNTHETASE 2 CYTOPLASMIC"/>
    <property type="match status" value="1"/>
</dbReference>
<keyword evidence="16 19" id="KW-0687">Ribonucleoprotein</keyword>
<keyword evidence="12" id="KW-0805">Transcription regulation</keyword>
<feature type="compositionally biased region" description="Polar residues" evidence="22">
    <location>
        <begin position="941"/>
        <end position="959"/>
    </location>
</feature>
<dbReference type="GO" id="GO:0003729">
    <property type="term" value="F:mRNA binding"/>
    <property type="evidence" value="ECO:0007669"/>
    <property type="project" value="UniProtKB-UniRule"/>
</dbReference>
<dbReference type="Proteomes" id="UP000663699">
    <property type="component" value="Chromosome 16"/>
</dbReference>
<keyword evidence="7" id="KW-0547">Nucleotide-binding</keyword>
<dbReference type="InterPro" id="IPR013085">
    <property type="entry name" value="U1-CZ_Znf_C2H2"/>
</dbReference>
<dbReference type="Pfam" id="PF03951">
    <property type="entry name" value="Gln-synt_N"/>
    <property type="match status" value="1"/>
</dbReference>
<dbReference type="InterPro" id="IPR019680">
    <property type="entry name" value="Mediator_Med1"/>
</dbReference>
<evidence type="ECO:0000259" key="24">
    <source>
        <dbReference type="PROSITE" id="PS51986"/>
    </source>
</evidence>
<dbReference type="PROSITE" id="PS50171">
    <property type="entry name" value="ZF_MATRIN"/>
    <property type="match status" value="1"/>
</dbReference>
<dbReference type="GO" id="GO:0000243">
    <property type="term" value="C:commitment complex"/>
    <property type="evidence" value="ECO:0007669"/>
    <property type="project" value="UniProtKB-UniRule"/>
</dbReference>
<dbReference type="GO" id="GO:0000395">
    <property type="term" value="P:mRNA 5'-splice site recognition"/>
    <property type="evidence" value="ECO:0007669"/>
    <property type="project" value="UniProtKB-UniRule"/>
</dbReference>
<evidence type="ECO:0000256" key="17">
    <source>
        <dbReference type="ARBA" id="ARBA00046357"/>
    </source>
</evidence>
<evidence type="ECO:0000256" key="1">
    <source>
        <dbReference type="ARBA" id="ARBA00004123"/>
    </source>
</evidence>
<protein>
    <recommendedName>
        <fullName evidence="19">U1 small nuclear ribonucleoprotein C</fullName>
        <shortName evidence="19">U1 snRNP C</shortName>
        <shortName evidence="19">U1-C</shortName>
        <shortName evidence="19">U1C</shortName>
    </recommendedName>
</protein>
<keyword evidence="9 19" id="KW-0862">Zinc</keyword>
<comment type="catalytic activity">
    <reaction evidence="18">
        <text>L-glutamate + NH4(+) + ATP = L-glutamine + ADP + phosphate + H(+)</text>
        <dbReference type="Rhea" id="RHEA:16169"/>
        <dbReference type="ChEBI" id="CHEBI:15378"/>
        <dbReference type="ChEBI" id="CHEBI:28938"/>
        <dbReference type="ChEBI" id="CHEBI:29985"/>
        <dbReference type="ChEBI" id="CHEBI:30616"/>
        <dbReference type="ChEBI" id="CHEBI:43474"/>
        <dbReference type="ChEBI" id="CHEBI:58359"/>
        <dbReference type="ChEBI" id="CHEBI:456216"/>
        <dbReference type="EC" id="6.3.1.2"/>
    </reaction>
</comment>
<reference evidence="26" key="1">
    <citation type="submission" date="2020-06" db="EMBL/GenBank/DDBJ databases">
        <title>Genomes of multiple members of Pneumocystis genus reveal paths to human pathogen Pneumocystis jirovecii.</title>
        <authorList>
            <person name="Cisse O.H."/>
            <person name="Ma L."/>
            <person name="Dekker J."/>
            <person name="Khil P."/>
            <person name="Jo J."/>
            <person name="Brenchley J."/>
            <person name="Blair R."/>
            <person name="Pahar B."/>
            <person name="Chabe M."/>
            <person name="Van Rompay K.A."/>
            <person name="Keesler R."/>
            <person name="Sukura A."/>
            <person name="Hirsch V."/>
            <person name="Kutty G."/>
            <person name="Liu Y."/>
            <person name="Peng L."/>
            <person name="Chen J."/>
            <person name="Song J."/>
            <person name="Weissenbacher-Lang C."/>
            <person name="Xu J."/>
            <person name="Upham N.S."/>
            <person name="Stajich J.E."/>
            <person name="Cuomo C.A."/>
            <person name="Cushion M.T."/>
            <person name="Kovacs J.A."/>
        </authorList>
    </citation>
    <scope>NUCLEOTIDE SEQUENCE</scope>
    <source>
        <strain evidence="26">2A</strain>
    </source>
</reference>
<evidence type="ECO:0000256" key="13">
    <source>
        <dbReference type="ARBA" id="ARBA00023159"/>
    </source>
</evidence>
<evidence type="ECO:0000256" key="16">
    <source>
        <dbReference type="ARBA" id="ARBA00023274"/>
    </source>
</evidence>
<evidence type="ECO:0000256" key="4">
    <source>
        <dbReference type="ARBA" id="ARBA00011823"/>
    </source>
</evidence>
<keyword evidence="27" id="KW-1185">Reference proteome</keyword>
<dbReference type="InterPro" id="IPR008147">
    <property type="entry name" value="Gln_synt_N"/>
</dbReference>
<evidence type="ECO:0000256" key="15">
    <source>
        <dbReference type="ARBA" id="ARBA00023242"/>
    </source>
</evidence>
<comment type="subunit">
    <text evidence="4">Homooctamer.</text>
</comment>
<dbReference type="OrthoDB" id="5310959at2759"/>
<dbReference type="PROSITE" id="PS00180">
    <property type="entry name" value="GLNA_1"/>
    <property type="match status" value="1"/>
</dbReference>
<comment type="subunit">
    <text evidence="17">Component of the U1 snRNP. The U1 snRNP is composed of the U1 snRNA and the 7 core Sm proteins SNRPB, SNRPD1, SNRPD2, SNRPD3, SNRPE, SNRPF and SNRPG that assemble in a heptameric protein ring on the Sm site of the small nuclear RNA to form the core snRNP, and at least 3 U1 snRNP-specific proteins SNRNP70/U1-70K, SNRPA/U1-A and SNRPC/U1-C. SNRPC/U1-C interacts with U1 snRNA and the 5' splice-site region of the pre-mRNA. Interacts (via N-terminus) with TIA1 (via C-terminus); thereby promoting spliceosomal U1 snRNP recruitment to 5' splice sites.</text>
</comment>
<comment type="function">
    <text evidence="19">Component of the spliceosomal U1 snRNP, which is essential for recognition of the pre-mRNA 5' splice-site and the subsequent assembly of the spliceosome. U1-C is directly involved in initial 5' splice-site recognition for both constitutive and regulated alternative splicing. The interaction with the 5' splice-site seems to precede base-pairing between the pre-mRNA and the U1 snRNA. Stimulates commitment or early (E) complex formation by stabilizing the base pairing of the 5' end of the U1 snRNA and the 5' splice-site region.</text>
</comment>
<dbReference type="SUPFAM" id="SSF54368">
    <property type="entry name" value="Glutamine synthetase, N-terminal domain"/>
    <property type="match status" value="1"/>
</dbReference>
<dbReference type="GO" id="GO:0030627">
    <property type="term" value="F:pre-mRNA 5'-splice site binding"/>
    <property type="evidence" value="ECO:0007669"/>
    <property type="project" value="InterPro"/>
</dbReference>
<proteinExistence type="inferred from homology"/>
<dbReference type="InterPro" id="IPR050292">
    <property type="entry name" value="Glutamine_Synthetase"/>
</dbReference>
<evidence type="ECO:0000256" key="5">
    <source>
        <dbReference type="ARBA" id="ARBA00022598"/>
    </source>
</evidence>
<dbReference type="PROSITE" id="PS51986">
    <property type="entry name" value="GS_BETA_GRASP"/>
    <property type="match status" value="1"/>
</dbReference>
<dbReference type="InterPro" id="IPR027302">
    <property type="entry name" value="Gln_synth_N_conserv_site"/>
</dbReference>
<dbReference type="Pfam" id="PF06220">
    <property type="entry name" value="zf-U1"/>
    <property type="match status" value="1"/>
</dbReference>
<evidence type="ECO:0000256" key="7">
    <source>
        <dbReference type="ARBA" id="ARBA00022741"/>
    </source>
</evidence>
<evidence type="ECO:0000313" key="26">
    <source>
        <dbReference type="EMBL" id="QSL67065.1"/>
    </source>
</evidence>
<dbReference type="Pfam" id="PF00120">
    <property type="entry name" value="Gln-synt_C"/>
    <property type="match status" value="1"/>
</dbReference>
<evidence type="ECO:0000256" key="22">
    <source>
        <dbReference type="SAM" id="MobiDB-lite"/>
    </source>
</evidence>
<dbReference type="InterPro" id="IPR000690">
    <property type="entry name" value="Matrin/U1-C_Znf_C2H2"/>
</dbReference>
<dbReference type="GO" id="GO:0030619">
    <property type="term" value="F:U1 snRNA binding"/>
    <property type="evidence" value="ECO:0007669"/>
    <property type="project" value="UniProtKB-UniRule"/>
</dbReference>
<evidence type="ECO:0000256" key="6">
    <source>
        <dbReference type="ARBA" id="ARBA00022723"/>
    </source>
</evidence>
<evidence type="ECO:0000256" key="14">
    <source>
        <dbReference type="ARBA" id="ARBA00023163"/>
    </source>
</evidence>
<dbReference type="GO" id="GO:0006542">
    <property type="term" value="P:glutamine biosynthetic process"/>
    <property type="evidence" value="ECO:0007669"/>
    <property type="project" value="InterPro"/>
</dbReference>
<feature type="domain" description="GS beta-grasp" evidence="24">
    <location>
        <begin position="22"/>
        <end position="101"/>
    </location>
</feature>
<dbReference type="GO" id="GO:0000387">
    <property type="term" value="P:spliceosomal snRNP assembly"/>
    <property type="evidence" value="ECO:0007669"/>
    <property type="project" value="UniProtKB-UniRule"/>
</dbReference>
<dbReference type="InterPro" id="IPR036651">
    <property type="entry name" value="Gln_synt_N_sf"/>
</dbReference>
<dbReference type="Gene3D" id="3.30.590.10">
    <property type="entry name" value="Glutamine synthetase/guanido kinase, catalytic domain"/>
    <property type="match status" value="1"/>
</dbReference>
<evidence type="ECO:0000256" key="11">
    <source>
        <dbReference type="ARBA" id="ARBA00022884"/>
    </source>
</evidence>
<keyword evidence="5" id="KW-0436">Ligase</keyword>
<evidence type="ECO:0000256" key="19">
    <source>
        <dbReference type="HAMAP-Rule" id="MF_03153"/>
    </source>
</evidence>
<dbReference type="AlphaFoldDB" id="A0A899G339"/>
<dbReference type="InterPro" id="IPR008146">
    <property type="entry name" value="Gln_synth_cat_dom"/>
</dbReference>
<feature type="region of interest" description="Disordered" evidence="22">
    <location>
        <begin position="925"/>
        <end position="959"/>
    </location>
</feature>
<dbReference type="PROSITE" id="PS51987">
    <property type="entry name" value="GS_CATALYTIC"/>
    <property type="match status" value="1"/>
</dbReference>
<dbReference type="SMART" id="SM01230">
    <property type="entry name" value="Gln-synt_C"/>
    <property type="match status" value="1"/>
</dbReference>
<evidence type="ECO:0000256" key="10">
    <source>
        <dbReference type="ARBA" id="ARBA00022840"/>
    </source>
</evidence>
<dbReference type="SUPFAM" id="SSF55931">
    <property type="entry name" value="Glutamine synthetase/guanido kinase"/>
    <property type="match status" value="1"/>
</dbReference>
<comment type="similarity">
    <text evidence="2">Belongs to the Mediator complex subunit 1 family.</text>
</comment>
<dbReference type="GO" id="GO:0005737">
    <property type="term" value="C:cytoplasm"/>
    <property type="evidence" value="ECO:0007669"/>
    <property type="project" value="TreeGrafter"/>
</dbReference>
<comment type="similarity">
    <text evidence="19">Belongs to the U1 small nuclear ribonucleoprotein C family.</text>
</comment>
<evidence type="ECO:0000256" key="21">
    <source>
        <dbReference type="RuleBase" id="RU000384"/>
    </source>
</evidence>
<evidence type="ECO:0000256" key="12">
    <source>
        <dbReference type="ARBA" id="ARBA00023015"/>
    </source>
</evidence>
<dbReference type="EMBL" id="CP054547">
    <property type="protein sequence ID" value="QSL67065.1"/>
    <property type="molecule type" value="Genomic_DNA"/>
</dbReference>
<dbReference type="GO" id="GO:0008270">
    <property type="term" value="F:zinc ion binding"/>
    <property type="evidence" value="ECO:0007669"/>
    <property type="project" value="UniProtKB-UniRule"/>
</dbReference>
<dbReference type="GO" id="GO:0005524">
    <property type="term" value="F:ATP binding"/>
    <property type="evidence" value="ECO:0007669"/>
    <property type="project" value="UniProtKB-KW"/>
</dbReference>
<evidence type="ECO:0000313" key="27">
    <source>
        <dbReference type="Proteomes" id="UP000663699"/>
    </source>
</evidence>
<keyword evidence="15 19" id="KW-0539">Nucleus</keyword>
<evidence type="ECO:0000256" key="8">
    <source>
        <dbReference type="ARBA" id="ARBA00022771"/>
    </source>
</evidence>
<dbReference type="GO" id="GO:0045944">
    <property type="term" value="P:positive regulation of transcription by RNA polymerase II"/>
    <property type="evidence" value="ECO:0007669"/>
    <property type="project" value="UniProtKB-ARBA"/>
</dbReference>
<dbReference type="InterPro" id="IPR014746">
    <property type="entry name" value="Gln_synth/guanido_kin_cat_dom"/>
</dbReference>
<dbReference type="Gene3D" id="3.30.160.60">
    <property type="entry name" value="Classic Zinc Finger"/>
    <property type="match status" value="1"/>
</dbReference>
<dbReference type="SMART" id="SM00451">
    <property type="entry name" value="ZnF_U1"/>
    <property type="match status" value="1"/>
</dbReference>
<accession>A0A899G339</accession>
<comment type="subcellular location">
    <subcellularLocation>
        <location evidence="1 19">Nucleus</location>
    </subcellularLocation>
</comment>
<evidence type="ECO:0000259" key="25">
    <source>
        <dbReference type="PROSITE" id="PS51987"/>
    </source>
</evidence>